<dbReference type="OrthoDB" id="6299531at2"/>
<accession>A0A2A5JLZ1</accession>
<protein>
    <recommendedName>
        <fullName evidence="3">Phage protein</fullName>
    </recommendedName>
</protein>
<sequence>MKLKKLEQLKNATILAPINFEFGGVEFKFDAKIKLIPEAEMTKLVDGSKKDDAIVRELLIGWDNFVDDGTQVVFKRDVLDELLSYGAIAGRLSVECVNAQYRVQEKN</sequence>
<dbReference type="RefSeq" id="WP_099643351.1">
    <property type="nucleotide sequence ID" value="NZ_NKHF01000084.1"/>
</dbReference>
<dbReference type="Proteomes" id="UP000228621">
    <property type="component" value="Unassembled WGS sequence"/>
</dbReference>
<dbReference type="EMBL" id="NKHF01000084">
    <property type="protein sequence ID" value="PCK30474.1"/>
    <property type="molecule type" value="Genomic_DNA"/>
</dbReference>
<organism evidence="1 2">
    <name type="scientific">Pseudoalteromonas piscicida</name>
    <dbReference type="NCBI Taxonomy" id="43662"/>
    <lineage>
        <taxon>Bacteria</taxon>
        <taxon>Pseudomonadati</taxon>
        <taxon>Pseudomonadota</taxon>
        <taxon>Gammaproteobacteria</taxon>
        <taxon>Alteromonadales</taxon>
        <taxon>Pseudoalteromonadaceae</taxon>
        <taxon>Pseudoalteromonas</taxon>
    </lineage>
</organism>
<name>A0A2A5JLZ1_PSEO7</name>
<evidence type="ECO:0000313" key="1">
    <source>
        <dbReference type="EMBL" id="PCK30474.1"/>
    </source>
</evidence>
<dbReference type="AlphaFoldDB" id="A0A2A5JLZ1"/>
<evidence type="ECO:0008006" key="3">
    <source>
        <dbReference type="Google" id="ProtNLM"/>
    </source>
</evidence>
<proteinExistence type="predicted"/>
<comment type="caution">
    <text evidence="1">The sequence shown here is derived from an EMBL/GenBank/DDBJ whole genome shotgun (WGS) entry which is preliminary data.</text>
</comment>
<gene>
    <name evidence="1" type="ORF">CEX98_17705</name>
</gene>
<keyword evidence="2" id="KW-1185">Reference proteome</keyword>
<reference evidence="2" key="1">
    <citation type="journal article" date="2019" name="Genome Announc.">
        <title>Draft Genome Sequence of Pseudoalteromonas piscicida Strain 36Y ROTHPW, an Hypersaline Seawater Isolate from the South Coast of Sonora, Mexico.</title>
        <authorList>
            <person name="Sanchez-Diaz R."/>
            <person name="Molina-Garza Z.J."/>
            <person name="Cruz-Suarez L.E."/>
            <person name="Selvin J."/>
            <person name="Kiran G.S."/>
            <person name="Ibarra-Gamez J.C."/>
            <person name="Gomez-Gil B."/>
            <person name="Galaviz-Silva L."/>
        </authorList>
    </citation>
    <scope>NUCLEOTIDE SEQUENCE [LARGE SCALE GENOMIC DNA]</scope>
    <source>
        <strain evidence="2">36Y_RITHPW</strain>
    </source>
</reference>
<evidence type="ECO:0000313" key="2">
    <source>
        <dbReference type="Proteomes" id="UP000228621"/>
    </source>
</evidence>